<evidence type="ECO:0000313" key="1">
    <source>
        <dbReference type="Ensembl" id="ENSPNAP00000075875.1"/>
    </source>
</evidence>
<accession>A0AAR2LH61</accession>
<protein>
    <submittedName>
        <fullName evidence="1">Uncharacterized protein</fullName>
    </submittedName>
</protein>
<reference evidence="1 2" key="1">
    <citation type="submission" date="2020-10" db="EMBL/GenBank/DDBJ databases">
        <title>Pygocentrus nattereri (red-bellied piranha) genome, fPygNat1, primary haplotype.</title>
        <authorList>
            <person name="Myers G."/>
            <person name="Meyer A."/>
            <person name="Karagic N."/>
            <person name="Pippel M."/>
            <person name="Winkler S."/>
            <person name="Tracey A."/>
            <person name="Wood J."/>
            <person name="Formenti G."/>
            <person name="Howe K."/>
            <person name="Fedrigo O."/>
            <person name="Jarvis E.D."/>
        </authorList>
    </citation>
    <scope>NUCLEOTIDE SEQUENCE [LARGE SCALE GENOMIC DNA]</scope>
</reference>
<reference evidence="1" key="2">
    <citation type="submission" date="2025-08" db="UniProtKB">
        <authorList>
            <consortium name="Ensembl"/>
        </authorList>
    </citation>
    <scope>IDENTIFICATION</scope>
</reference>
<gene>
    <name evidence="1" type="primary">VAMP1</name>
</gene>
<dbReference type="AlphaFoldDB" id="A0AAR2LH61"/>
<keyword evidence="2" id="KW-1185">Reference proteome</keyword>
<proteinExistence type="predicted"/>
<name>A0AAR2LH61_PYGNA</name>
<evidence type="ECO:0000313" key="2">
    <source>
        <dbReference type="Proteomes" id="UP001501920"/>
    </source>
</evidence>
<dbReference type="Proteomes" id="UP001501920">
    <property type="component" value="Chromosome 6"/>
</dbReference>
<dbReference type="GeneTree" id="ENSGT01030000234915"/>
<sequence length="70" mass="7745">MHGHQKSWGGHKDEEEVVVTDVFAAGLLRVAGEDGDAEDEENRQPYLSQAGRVFVHSSQLVLASLVRWAK</sequence>
<reference evidence="1" key="3">
    <citation type="submission" date="2025-09" db="UniProtKB">
        <authorList>
            <consortium name="Ensembl"/>
        </authorList>
    </citation>
    <scope>IDENTIFICATION</scope>
</reference>
<organism evidence="1 2">
    <name type="scientific">Pygocentrus nattereri</name>
    <name type="common">Red-bellied piranha</name>
    <dbReference type="NCBI Taxonomy" id="42514"/>
    <lineage>
        <taxon>Eukaryota</taxon>
        <taxon>Metazoa</taxon>
        <taxon>Chordata</taxon>
        <taxon>Craniata</taxon>
        <taxon>Vertebrata</taxon>
        <taxon>Euteleostomi</taxon>
        <taxon>Actinopterygii</taxon>
        <taxon>Neopterygii</taxon>
        <taxon>Teleostei</taxon>
        <taxon>Ostariophysi</taxon>
        <taxon>Characiformes</taxon>
        <taxon>Characoidei</taxon>
        <taxon>Pygocentrus</taxon>
    </lineage>
</organism>
<dbReference type="Ensembl" id="ENSPNAT00000072233.1">
    <property type="protein sequence ID" value="ENSPNAP00000075875.1"/>
    <property type="gene ID" value="ENSPNAG00000031147.1"/>
</dbReference>